<evidence type="ECO:0000313" key="6">
    <source>
        <dbReference type="EMBL" id="CAI8613839.1"/>
    </source>
</evidence>
<protein>
    <recommendedName>
        <fullName evidence="5">RING-CH-type domain-containing protein</fullName>
    </recommendedName>
</protein>
<dbReference type="PROSITE" id="PS51292">
    <property type="entry name" value="ZF_RING_CH"/>
    <property type="match status" value="1"/>
</dbReference>
<dbReference type="InterPro" id="IPR013083">
    <property type="entry name" value="Znf_RING/FYVE/PHD"/>
</dbReference>
<evidence type="ECO:0000256" key="4">
    <source>
        <dbReference type="SAM" id="MobiDB-lite"/>
    </source>
</evidence>
<dbReference type="Pfam" id="PF12906">
    <property type="entry name" value="RINGv"/>
    <property type="match status" value="1"/>
</dbReference>
<dbReference type="Gene3D" id="3.30.40.10">
    <property type="entry name" value="Zinc/RING finger domain, C3HC4 (zinc finger)"/>
    <property type="match status" value="1"/>
</dbReference>
<keyword evidence="3" id="KW-0862">Zinc</keyword>
<keyword evidence="1" id="KW-0479">Metal-binding</keyword>
<evidence type="ECO:0000256" key="3">
    <source>
        <dbReference type="ARBA" id="ARBA00022833"/>
    </source>
</evidence>
<dbReference type="PANTHER" id="PTHR46214">
    <property type="entry name" value="ZINC FINGER, RING-CH-TYPE"/>
    <property type="match status" value="1"/>
</dbReference>
<dbReference type="Proteomes" id="UP001157006">
    <property type="component" value="Chromosome 5"/>
</dbReference>
<proteinExistence type="predicted"/>
<gene>
    <name evidence="6" type="ORF">VFH_V100360</name>
</gene>
<keyword evidence="2" id="KW-0863">Zinc-finger</keyword>
<dbReference type="GO" id="GO:0008270">
    <property type="term" value="F:zinc ion binding"/>
    <property type="evidence" value="ECO:0007669"/>
    <property type="project" value="UniProtKB-KW"/>
</dbReference>
<organism evidence="6 7">
    <name type="scientific">Vicia faba</name>
    <name type="common">Broad bean</name>
    <name type="synonym">Faba vulgaris</name>
    <dbReference type="NCBI Taxonomy" id="3906"/>
    <lineage>
        <taxon>Eukaryota</taxon>
        <taxon>Viridiplantae</taxon>
        <taxon>Streptophyta</taxon>
        <taxon>Embryophyta</taxon>
        <taxon>Tracheophyta</taxon>
        <taxon>Spermatophyta</taxon>
        <taxon>Magnoliopsida</taxon>
        <taxon>eudicotyledons</taxon>
        <taxon>Gunneridae</taxon>
        <taxon>Pentapetalae</taxon>
        <taxon>rosids</taxon>
        <taxon>fabids</taxon>
        <taxon>Fabales</taxon>
        <taxon>Fabaceae</taxon>
        <taxon>Papilionoideae</taxon>
        <taxon>50 kb inversion clade</taxon>
        <taxon>NPAAA clade</taxon>
        <taxon>Hologalegina</taxon>
        <taxon>IRL clade</taxon>
        <taxon>Fabeae</taxon>
        <taxon>Vicia</taxon>
    </lineage>
</organism>
<dbReference type="EMBL" id="OX451740">
    <property type="protein sequence ID" value="CAI8613839.1"/>
    <property type="molecule type" value="Genomic_DNA"/>
</dbReference>
<feature type="region of interest" description="Disordered" evidence="4">
    <location>
        <begin position="17"/>
        <end position="36"/>
    </location>
</feature>
<keyword evidence="7" id="KW-1185">Reference proteome</keyword>
<evidence type="ECO:0000259" key="5">
    <source>
        <dbReference type="PROSITE" id="PS51292"/>
    </source>
</evidence>
<evidence type="ECO:0000256" key="2">
    <source>
        <dbReference type="ARBA" id="ARBA00022771"/>
    </source>
</evidence>
<dbReference type="InterPro" id="IPR011016">
    <property type="entry name" value="Znf_RING-CH"/>
</dbReference>
<sequence>MSITVATCGIRGSCDEQNAPETEGLRGRRRVKGGDRQGAMAIGGVREMAGAEDGRRSAGLRARREIGEELHENLDGGIICKICHLASGQPLEETSIGTPYKADDKTGLIMPGCACKDELGIAHSHCAKSWFKIKENK</sequence>
<accession>A0AAV1AXP6</accession>
<reference evidence="6 7" key="1">
    <citation type="submission" date="2023-01" db="EMBL/GenBank/DDBJ databases">
        <authorList>
            <person name="Kreplak J."/>
        </authorList>
    </citation>
    <scope>NUCLEOTIDE SEQUENCE [LARGE SCALE GENOMIC DNA]</scope>
</reference>
<dbReference type="SMART" id="SM00744">
    <property type="entry name" value="RINGv"/>
    <property type="match status" value="1"/>
</dbReference>
<dbReference type="PANTHER" id="PTHR46214:SF17">
    <property type="entry name" value="E3 UBIQUITIN-PROTEIN LIGASE MARCH-RELATED"/>
    <property type="match status" value="1"/>
</dbReference>
<feature type="domain" description="RING-CH-type" evidence="5">
    <location>
        <begin position="72"/>
        <end position="137"/>
    </location>
</feature>
<name>A0AAV1AXP6_VICFA</name>
<evidence type="ECO:0000313" key="7">
    <source>
        <dbReference type="Proteomes" id="UP001157006"/>
    </source>
</evidence>
<evidence type="ECO:0000256" key="1">
    <source>
        <dbReference type="ARBA" id="ARBA00022723"/>
    </source>
</evidence>
<dbReference type="AlphaFoldDB" id="A0AAV1AXP6"/>